<gene>
    <name evidence="1" type="ORF">QAD02_012587</name>
</gene>
<evidence type="ECO:0000313" key="2">
    <source>
        <dbReference type="Proteomes" id="UP001239111"/>
    </source>
</evidence>
<reference evidence="1" key="1">
    <citation type="submission" date="2023-04" db="EMBL/GenBank/DDBJ databases">
        <title>A chromosome-level genome assembly of the parasitoid wasp Eretmocerus hayati.</title>
        <authorList>
            <person name="Zhong Y."/>
            <person name="Liu S."/>
            <person name="Liu Y."/>
        </authorList>
    </citation>
    <scope>NUCLEOTIDE SEQUENCE</scope>
    <source>
        <strain evidence="1">ZJU_SS_LIU_2023</strain>
    </source>
</reference>
<organism evidence="1 2">
    <name type="scientific">Eretmocerus hayati</name>
    <dbReference type="NCBI Taxonomy" id="131215"/>
    <lineage>
        <taxon>Eukaryota</taxon>
        <taxon>Metazoa</taxon>
        <taxon>Ecdysozoa</taxon>
        <taxon>Arthropoda</taxon>
        <taxon>Hexapoda</taxon>
        <taxon>Insecta</taxon>
        <taxon>Pterygota</taxon>
        <taxon>Neoptera</taxon>
        <taxon>Endopterygota</taxon>
        <taxon>Hymenoptera</taxon>
        <taxon>Apocrita</taxon>
        <taxon>Proctotrupomorpha</taxon>
        <taxon>Chalcidoidea</taxon>
        <taxon>Aphelinidae</taxon>
        <taxon>Aphelininae</taxon>
        <taxon>Eretmocerus</taxon>
    </lineage>
</organism>
<protein>
    <submittedName>
        <fullName evidence="1">Uncharacterized protein</fullName>
    </submittedName>
</protein>
<proteinExistence type="predicted"/>
<sequence>MTLICFPAEVRYKKAHLWFKLSEVGNHSQGVNVSAYGFLRNRGRFHQVILTEKSDSKKEENSKFVSLYDAFKNIKSVDQSAIDLWDKLQAMRIILFKSSTIRSVTLNIPALSTTEGLELVN</sequence>
<dbReference type="Proteomes" id="UP001239111">
    <property type="component" value="Chromosome 2"/>
</dbReference>
<keyword evidence="2" id="KW-1185">Reference proteome</keyword>
<name>A0ACC2P4V1_9HYME</name>
<comment type="caution">
    <text evidence="1">The sequence shown here is derived from an EMBL/GenBank/DDBJ whole genome shotgun (WGS) entry which is preliminary data.</text>
</comment>
<evidence type="ECO:0000313" key="1">
    <source>
        <dbReference type="EMBL" id="KAJ8676800.1"/>
    </source>
</evidence>
<accession>A0ACC2P4V1</accession>
<dbReference type="EMBL" id="CM056742">
    <property type="protein sequence ID" value="KAJ8676800.1"/>
    <property type="molecule type" value="Genomic_DNA"/>
</dbReference>